<dbReference type="AlphaFoldDB" id="A0A183GCG1"/>
<sequence>MSTKTIPGNSQFQNPPALRWTWESQGGQFHNEVDHIIFNRKHCLTDVSVVPKFYTGSDHRLLRAMFRFSRHGEKVEKFKKSSPRTTINWDLYTSLADFGRSVMH</sequence>
<protein>
    <submittedName>
        <fullName evidence="3">Endo/exonuclease/phosphatase domain-containing protein</fullName>
    </submittedName>
</protein>
<reference evidence="3" key="2">
    <citation type="submission" date="2019-09" db="UniProtKB">
        <authorList>
            <consortium name="WormBaseParasite"/>
        </authorList>
    </citation>
    <scope>IDENTIFICATION</scope>
</reference>
<evidence type="ECO:0000313" key="3">
    <source>
        <dbReference type="WBParaSite" id="HPBE_0001985701-mRNA-1"/>
    </source>
</evidence>
<keyword evidence="2" id="KW-1185">Reference proteome</keyword>
<gene>
    <name evidence="1" type="ORF">HPBE_LOCUS19856</name>
</gene>
<dbReference type="OrthoDB" id="5832716at2759"/>
<proteinExistence type="predicted"/>
<dbReference type="EMBL" id="UZAH01031670">
    <property type="protein sequence ID" value="VDP17060.1"/>
    <property type="molecule type" value="Genomic_DNA"/>
</dbReference>
<dbReference type="WBParaSite" id="HPBE_0001985701-mRNA-1">
    <property type="protein sequence ID" value="HPBE_0001985701-mRNA-1"/>
    <property type="gene ID" value="HPBE_0001985701"/>
</dbReference>
<organism evidence="2 3">
    <name type="scientific">Heligmosomoides polygyrus</name>
    <name type="common">Parasitic roundworm</name>
    <dbReference type="NCBI Taxonomy" id="6339"/>
    <lineage>
        <taxon>Eukaryota</taxon>
        <taxon>Metazoa</taxon>
        <taxon>Ecdysozoa</taxon>
        <taxon>Nematoda</taxon>
        <taxon>Chromadorea</taxon>
        <taxon>Rhabditida</taxon>
        <taxon>Rhabditina</taxon>
        <taxon>Rhabditomorpha</taxon>
        <taxon>Strongyloidea</taxon>
        <taxon>Heligmosomidae</taxon>
        <taxon>Heligmosomoides</taxon>
    </lineage>
</organism>
<dbReference type="SUPFAM" id="SSF56219">
    <property type="entry name" value="DNase I-like"/>
    <property type="match status" value="1"/>
</dbReference>
<accession>A0A183GCG1</accession>
<evidence type="ECO:0000313" key="1">
    <source>
        <dbReference type="EMBL" id="VDP17060.1"/>
    </source>
</evidence>
<accession>A0A3P8BHT9</accession>
<evidence type="ECO:0000313" key="2">
    <source>
        <dbReference type="Proteomes" id="UP000050761"/>
    </source>
</evidence>
<dbReference type="InterPro" id="IPR036691">
    <property type="entry name" value="Endo/exonu/phosph_ase_sf"/>
</dbReference>
<name>A0A183GCG1_HELPZ</name>
<reference evidence="1 2" key="1">
    <citation type="submission" date="2018-11" db="EMBL/GenBank/DDBJ databases">
        <authorList>
            <consortium name="Pathogen Informatics"/>
        </authorList>
    </citation>
    <scope>NUCLEOTIDE SEQUENCE [LARGE SCALE GENOMIC DNA]</scope>
</reference>
<dbReference type="Proteomes" id="UP000050761">
    <property type="component" value="Unassembled WGS sequence"/>
</dbReference>